<protein>
    <submittedName>
        <fullName evidence="2">Uncharacterized protein</fullName>
    </submittedName>
</protein>
<dbReference type="EMBL" id="CAADHB010000166">
    <property type="protein sequence ID" value="VFK80849.1"/>
    <property type="molecule type" value="Genomic_DNA"/>
</dbReference>
<feature type="transmembrane region" description="Helical" evidence="1">
    <location>
        <begin position="36"/>
        <end position="54"/>
    </location>
</feature>
<evidence type="ECO:0000256" key="1">
    <source>
        <dbReference type="SAM" id="Phobius"/>
    </source>
</evidence>
<keyword evidence="1" id="KW-1133">Transmembrane helix</keyword>
<feature type="transmembrane region" description="Helical" evidence="1">
    <location>
        <begin position="74"/>
        <end position="91"/>
    </location>
</feature>
<keyword evidence="1" id="KW-0472">Membrane</keyword>
<feature type="transmembrane region" description="Helical" evidence="1">
    <location>
        <begin position="151"/>
        <end position="171"/>
    </location>
</feature>
<proteinExistence type="predicted"/>
<feature type="transmembrane region" description="Helical" evidence="1">
    <location>
        <begin position="97"/>
        <end position="117"/>
    </location>
</feature>
<reference evidence="2" key="1">
    <citation type="submission" date="2019-02" db="EMBL/GenBank/DDBJ databases">
        <authorList>
            <person name="Gruber-Vodicka R. H."/>
            <person name="Seah K. B. B."/>
        </authorList>
    </citation>
    <scope>NUCLEOTIDE SEQUENCE</scope>
    <source>
        <strain evidence="2">BECK_S127</strain>
    </source>
</reference>
<gene>
    <name evidence="2" type="ORF">BECKSD772D_GA0070982_11666</name>
</gene>
<accession>A0A451BRE8</accession>
<sequence>MPSPNLVASYVVFIIVGCFSFIFNETDFVNSAFVKWSMVVVLLSNATYYFYYEMYSEHDASMIEVLKKTGAAEWFFRVIGQCILYSLWFLLDFGWIWFHIGLVSLYIVYIFWSILVWDQHPKKWLPLIDLAGLMFAGIFMYATQLGPNEKYFIFGIVAAAYLGISIAGIAVTRFNPFKQTI</sequence>
<name>A0A451BRE8_9GAMM</name>
<dbReference type="AlphaFoldDB" id="A0A451BRE8"/>
<organism evidence="2">
    <name type="scientific">Candidatus Kentrum sp. SD</name>
    <dbReference type="NCBI Taxonomy" id="2126332"/>
    <lineage>
        <taxon>Bacteria</taxon>
        <taxon>Pseudomonadati</taxon>
        <taxon>Pseudomonadota</taxon>
        <taxon>Gammaproteobacteria</taxon>
        <taxon>Candidatus Kentrum</taxon>
    </lineage>
</organism>
<evidence type="ECO:0000313" key="2">
    <source>
        <dbReference type="EMBL" id="VFK80849.1"/>
    </source>
</evidence>
<keyword evidence="1" id="KW-0812">Transmembrane</keyword>
<feature type="transmembrane region" description="Helical" evidence="1">
    <location>
        <begin position="7"/>
        <end position="24"/>
    </location>
</feature>
<feature type="transmembrane region" description="Helical" evidence="1">
    <location>
        <begin position="124"/>
        <end position="145"/>
    </location>
</feature>